<evidence type="ECO:0000256" key="3">
    <source>
        <dbReference type="ARBA" id="ARBA00023027"/>
    </source>
</evidence>
<gene>
    <name evidence="6" type="ORF">CLAFUR5_00245</name>
</gene>
<dbReference type="RefSeq" id="XP_047755445.1">
    <property type="nucleotide sequence ID" value="XM_047899393.1"/>
</dbReference>
<dbReference type="AlphaFoldDB" id="A0A9Q8L5F6"/>
<evidence type="ECO:0000313" key="6">
    <source>
        <dbReference type="EMBL" id="UJO11079.1"/>
    </source>
</evidence>
<dbReference type="Proteomes" id="UP000756132">
    <property type="component" value="Chromosome 1"/>
</dbReference>
<dbReference type="OrthoDB" id="424302at2759"/>
<dbReference type="SUPFAM" id="SSF52467">
    <property type="entry name" value="DHS-like NAD/FAD-binding domain"/>
    <property type="match status" value="1"/>
</dbReference>
<comment type="similarity">
    <text evidence="1">Belongs to the sirtuin family. Class I subfamily.</text>
</comment>
<evidence type="ECO:0000256" key="1">
    <source>
        <dbReference type="ARBA" id="ARBA00006924"/>
    </source>
</evidence>
<evidence type="ECO:0000256" key="4">
    <source>
        <dbReference type="PROSITE-ProRule" id="PRU00236"/>
    </source>
</evidence>
<dbReference type="Pfam" id="PF02146">
    <property type="entry name" value="SIR2"/>
    <property type="match status" value="1"/>
</dbReference>
<reference evidence="6" key="1">
    <citation type="submission" date="2021-12" db="EMBL/GenBank/DDBJ databases">
        <authorList>
            <person name="Zaccaron A."/>
            <person name="Stergiopoulos I."/>
        </authorList>
    </citation>
    <scope>NUCLEOTIDE SEQUENCE</scope>
    <source>
        <strain evidence="6">Race5_Kim</strain>
    </source>
</reference>
<keyword evidence="3" id="KW-0520">NAD</keyword>
<evidence type="ECO:0000259" key="5">
    <source>
        <dbReference type="PROSITE" id="PS50305"/>
    </source>
</evidence>
<reference evidence="6" key="2">
    <citation type="journal article" date="2022" name="Microb. Genom.">
        <title>A chromosome-scale genome assembly of the tomato pathogen Cladosporium fulvum reveals a compartmentalized genome architecture and the presence of a dispensable chromosome.</title>
        <authorList>
            <person name="Zaccaron A.Z."/>
            <person name="Chen L.H."/>
            <person name="Samaras A."/>
            <person name="Stergiopoulos I."/>
        </authorList>
    </citation>
    <scope>NUCLEOTIDE SEQUENCE</scope>
    <source>
        <strain evidence="6">Race5_Kim</strain>
    </source>
</reference>
<accession>A0A9Q8L5F6</accession>
<dbReference type="KEGG" id="ffu:CLAFUR5_00245"/>
<keyword evidence="7" id="KW-1185">Reference proteome</keyword>
<keyword evidence="2" id="KW-0808">Transferase</keyword>
<feature type="binding site" evidence="4">
    <location>
        <position position="162"/>
    </location>
    <ligand>
        <name>Zn(2+)</name>
        <dbReference type="ChEBI" id="CHEBI:29105"/>
    </ligand>
</feature>
<proteinExistence type="inferred from homology"/>
<name>A0A9Q8L5F6_PASFU</name>
<dbReference type="GO" id="GO:0046872">
    <property type="term" value="F:metal ion binding"/>
    <property type="evidence" value="ECO:0007669"/>
    <property type="project" value="UniProtKB-KW"/>
</dbReference>
<dbReference type="InterPro" id="IPR026590">
    <property type="entry name" value="Ssirtuin_cat_dom"/>
</dbReference>
<dbReference type="PROSITE" id="PS50305">
    <property type="entry name" value="SIRTUIN"/>
    <property type="match status" value="1"/>
</dbReference>
<dbReference type="PANTHER" id="PTHR47651">
    <property type="entry name" value="NAD-DEPENDENT HISTONE DEACETYLASE HST4"/>
    <property type="match status" value="1"/>
</dbReference>
<dbReference type="InterPro" id="IPR003000">
    <property type="entry name" value="Sirtuin"/>
</dbReference>
<feature type="binding site" evidence="4">
    <location>
        <position position="165"/>
    </location>
    <ligand>
        <name>Zn(2+)</name>
        <dbReference type="ChEBI" id="CHEBI:29105"/>
    </ligand>
</feature>
<evidence type="ECO:0000256" key="2">
    <source>
        <dbReference type="ARBA" id="ARBA00022679"/>
    </source>
</evidence>
<feature type="binding site" evidence="4">
    <location>
        <position position="234"/>
    </location>
    <ligand>
        <name>Zn(2+)</name>
        <dbReference type="ChEBI" id="CHEBI:29105"/>
    </ligand>
</feature>
<dbReference type="GO" id="GO:0016740">
    <property type="term" value="F:transferase activity"/>
    <property type="evidence" value="ECO:0007669"/>
    <property type="project" value="UniProtKB-KW"/>
</dbReference>
<evidence type="ECO:0000313" key="7">
    <source>
        <dbReference type="Proteomes" id="UP000756132"/>
    </source>
</evidence>
<dbReference type="EMBL" id="CP090163">
    <property type="protein sequence ID" value="UJO11079.1"/>
    <property type="molecule type" value="Genomic_DNA"/>
</dbReference>
<protein>
    <submittedName>
        <fullName evidence="6">NAD-dependent protein deacylase SIR4</fullName>
    </submittedName>
</protein>
<dbReference type="Gene3D" id="3.30.1600.10">
    <property type="entry name" value="SIR2/SIRT2 'Small Domain"/>
    <property type="match status" value="1"/>
</dbReference>
<dbReference type="PANTHER" id="PTHR47651:SF17">
    <property type="entry name" value="DEACETYLASE SIRTUIN-TYPE DOMAIN-CONTAINING PROTEIN"/>
    <property type="match status" value="1"/>
</dbReference>
<feature type="domain" description="Deacetylase sirtuin-type" evidence="5">
    <location>
        <begin position="22"/>
        <end position="367"/>
    </location>
</feature>
<dbReference type="OMA" id="RRHYWAR"/>
<dbReference type="GeneID" id="71980123"/>
<sequence length="385" mass="42053">MPLMRIPYTAPLPSPTVIPPTAANLTGAIEALHNFLSATRHNDNSNGKALILSGAGISVASGLADYRGTNGTYTLNKTYRPIYFHEFSASHEARKRYWARSYLGWTTLHRSKPNLAHYAVGQLGELGHVDQVVTQNVDSFHPKAHPSLKTLELHGYLRSTVCLTCRSEYSRDAFQDDLSRMNPSWSAFLAEMLESGALSTEDPAERRKLGLKTNPDGDVDVPGVEYGTFRYPPCPKCLANTELNDQIQTTDDGAWATGSTAGILKPAVIMFGESIPNQVKLDVEHAVDEASRLLVLGSSLATYSAWRLVKRAKEQGKAIAAVNQGGVRGEENFFKDVPMGTDGAEGVRCALPLEETLPALVEALQSAQGRLRSERSFQPAPWARM</sequence>
<dbReference type="GO" id="GO:0070403">
    <property type="term" value="F:NAD+ binding"/>
    <property type="evidence" value="ECO:0007669"/>
    <property type="project" value="InterPro"/>
</dbReference>
<dbReference type="Gene3D" id="3.40.50.1220">
    <property type="entry name" value="TPP-binding domain"/>
    <property type="match status" value="1"/>
</dbReference>
<dbReference type="InterPro" id="IPR026591">
    <property type="entry name" value="Sirtuin_cat_small_dom_sf"/>
</dbReference>
<keyword evidence="4" id="KW-0479">Metal-binding</keyword>
<organism evidence="6 7">
    <name type="scientific">Passalora fulva</name>
    <name type="common">Tomato leaf mold</name>
    <name type="synonym">Cladosporium fulvum</name>
    <dbReference type="NCBI Taxonomy" id="5499"/>
    <lineage>
        <taxon>Eukaryota</taxon>
        <taxon>Fungi</taxon>
        <taxon>Dikarya</taxon>
        <taxon>Ascomycota</taxon>
        <taxon>Pezizomycotina</taxon>
        <taxon>Dothideomycetes</taxon>
        <taxon>Dothideomycetidae</taxon>
        <taxon>Mycosphaerellales</taxon>
        <taxon>Mycosphaerellaceae</taxon>
        <taxon>Fulvia</taxon>
    </lineage>
</organism>
<feature type="binding site" evidence="4">
    <location>
        <position position="237"/>
    </location>
    <ligand>
        <name>Zn(2+)</name>
        <dbReference type="ChEBI" id="CHEBI:29105"/>
    </ligand>
</feature>
<feature type="active site" description="Proton acceptor" evidence="4">
    <location>
        <position position="154"/>
    </location>
</feature>
<keyword evidence="4" id="KW-0862">Zinc</keyword>
<dbReference type="InterPro" id="IPR029035">
    <property type="entry name" value="DHS-like_NAD/FAD-binding_dom"/>
</dbReference>